<sequence length="211" mass="22779">MSTSLCQPLRLESTDLAGELDFMTWPAADPSYSPHVYVDEAPYEYFPMLSPHLASGGPLGDPNSSEEQESASLPSIDYFPGREFLPPSVWTGATDSDPGSRELFCPLPDTTPTGWGMDSPAFSNDRDLFKTPLVPFGRPIPDSASPPPMKKAKPGMADDVSVSPYPLLSSSLTNVLRSGEPRGPRDGKGQKGKCKGVYVITEQRIVLSTVQ</sequence>
<evidence type="ECO:0000313" key="3">
    <source>
        <dbReference type="Proteomes" id="UP001270362"/>
    </source>
</evidence>
<organism evidence="2 3">
    <name type="scientific">Podospora appendiculata</name>
    <dbReference type="NCBI Taxonomy" id="314037"/>
    <lineage>
        <taxon>Eukaryota</taxon>
        <taxon>Fungi</taxon>
        <taxon>Dikarya</taxon>
        <taxon>Ascomycota</taxon>
        <taxon>Pezizomycotina</taxon>
        <taxon>Sordariomycetes</taxon>
        <taxon>Sordariomycetidae</taxon>
        <taxon>Sordariales</taxon>
        <taxon>Podosporaceae</taxon>
        <taxon>Podospora</taxon>
    </lineage>
</organism>
<keyword evidence="3" id="KW-1185">Reference proteome</keyword>
<protein>
    <submittedName>
        <fullName evidence="2">Uncharacterized protein</fullName>
    </submittedName>
</protein>
<reference evidence="2" key="1">
    <citation type="journal article" date="2023" name="Mol. Phylogenet. Evol.">
        <title>Genome-scale phylogeny and comparative genomics of the fungal order Sordariales.</title>
        <authorList>
            <person name="Hensen N."/>
            <person name="Bonometti L."/>
            <person name="Westerberg I."/>
            <person name="Brannstrom I.O."/>
            <person name="Guillou S."/>
            <person name="Cros-Aarteil S."/>
            <person name="Calhoun S."/>
            <person name="Haridas S."/>
            <person name="Kuo A."/>
            <person name="Mondo S."/>
            <person name="Pangilinan J."/>
            <person name="Riley R."/>
            <person name="LaButti K."/>
            <person name="Andreopoulos B."/>
            <person name="Lipzen A."/>
            <person name="Chen C."/>
            <person name="Yan M."/>
            <person name="Daum C."/>
            <person name="Ng V."/>
            <person name="Clum A."/>
            <person name="Steindorff A."/>
            <person name="Ohm R.A."/>
            <person name="Martin F."/>
            <person name="Silar P."/>
            <person name="Natvig D.O."/>
            <person name="Lalanne C."/>
            <person name="Gautier V."/>
            <person name="Ament-Velasquez S.L."/>
            <person name="Kruys A."/>
            <person name="Hutchinson M.I."/>
            <person name="Powell A.J."/>
            <person name="Barry K."/>
            <person name="Miller A.N."/>
            <person name="Grigoriev I.V."/>
            <person name="Debuchy R."/>
            <person name="Gladieux P."/>
            <person name="Hiltunen Thoren M."/>
            <person name="Johannesson H."/>
        </authorList>
    </citation>
    <scope>NUCLEOTIDE SEQUENCE</scope>
    <source>
        <strain evidence="2">CBS 314.62</strain>
    </source>
</reference>
<comment type="caution">
    <text evidence="2">The sequence shown here is derived from an EMBL/GenBank/DDBJ whole genome shotgun (WGS) entry which is preliminary data.</text>
</comment>
<evidence type="ECO:0000313" key="2">
    <source>
        <dbReference type="EMBL" id="KAK3687568.1"/>
    </source>
</evidence>
<dbReference type="Proteomes" id="UP001270362">
    <property type="component" value="Unassembled WGS sequence"/>
</dbReference>
<feature type="region of interest" description="Disordered" evidence="1">
    <location>
        <begin position="138"/>
        <end position="157"/>
    </location>
</feature>
<feature type="compositionally biased region" description="Basic and acidic residues" evidence="1">
    <location>
        <begin position="179"/>
        <end position="189"/>
    </location>
</feature>
<accession>A0AAE0X7L1</accession>
<feature type="region of interest" description="Disordered" evidence="1">
    <location>
        <begin position="173"/>
        <end position="194"/>
    </location>
</feature>
<proteinExistence type="predicted"/>
<dbReference type="EMBL" id="JAULSO010000002">
    <property type="protein sequence ID" value="KAK3687568.1"/>
    <property type="molecule type" value="Genomic_DNA"/>
</dbReference>
<dbReference type="AlphaFoldDB" id="A0AAE0X7L1"/>
<evidence type="ECO:0000256" key="1">
    <source>
        <dbReference type="SAM" id="MobiDB-lite"/>
    </source>
</evidence>
<reference evidence="2" key="2">
    <citation type="submission" date="2023-06" db="EMBL/GenBank/DDBJ databases">
        <authorList>
            <consortium name="Lawrence Berkeley National Laboratory"/>
            <person name="Haridas S."/>
            <person name="Hensen N."/>
            <person name="Bonometti L."/>
            <person name="Westerberg I."/>
            <person name="Brannstrom I.O."/>
            <person name="Guillou S."/>
            <person name="Cros-Aarteil S."/>
            <person name="Calhoun S."/>
            <person name="Kuo A."/>
            <person name="Mondo S."/>
            <person name="Pangilinan J."/>
            <person name="Riley R."/>
            <person name="Labutti K."/>
            <person name="Andreopoulos B."/>
            <person name="Lipzen A."/>
            <person name="Chen C."/>
            <person name="Yanf M."/>
            <person name="Daum C."/>
            <person name="Ng V."/>
            <person name="Clum A."/>
            <person name="Steindorff A."/>
            <person name="Ohm R."/>
            <person name="Martin F."/>
            <person name="Silar P."/>
            <person name="Natvig D."/>
            <person name="Lalanne C."/>
            <person name="Gautier V."/>
            <person name="Ament-Velasquez S.L."/>
            <person name="Kruys A."/>
            <person name="Hutchinson M.I."/>
            <person name="Powell A.J."/>
            <person name="Barry K."/>
            <person name="Miller A.N."/>
            <person name="Grigoriev I.V."/>
            <person name="Debuchy R."/>
            <person name="Gladieux P."/>
            <person name="Thoren M.H."/>
            <person name="Johannesson H."/>
        </authorList>
    </citation>
    <scope>NUCLEOTIDE SEQUENCE</scope>
    <source>
        <strain evidence="2">CBS 314.62</strain>
    </source>
</reference>
<name>A0AAE0X7L1_9PEZI</name>
<gene>
    <name evidence="2" type="ORF">B0T22DRAFT_132184</name>
</gene>